<dbReference type="InterPro" id="IPR009875">
    <property type="entry name" value="PilZ_domain"/>
</dbReference>
<protein>
    <submittedName>
        <fullName evidence="2">PilZ domain-containing protein</fullName>
    </submittedName>
</protein>
<comment type="caution">
    <text evidence="2">The sequence shown here is derived from an EMBL/GenBank/DDBJ whole genome shotgun (WGS) entry which is preliminary data.</text>
</comment>
<accession>A0A831W1S5</accession>
<organism evidence="2">
    <name type="scientific">Sedimenticola thiotaurini</name>
    <dbReference type="NCBI Taxonomy" id="1543721"/>
    <lineage>
        <taxon>Bacteria</taxon>
        <taxon>Pseudomonadati</taxon>
        <taxon>Pseudomonadota</taxon>
        <taxon>Gammaproteobacteria</taxon>
        <taxon>Chromatiales</taxon>
        <taxon>Sedimenticolaceae</taxon>
        <taxon>Sedimenticola</taxon>
    </lineage>
</organism>
<evidence type="ECO:0000313" key="2">
    <source>
        <dbReference type="EMBL" id="HEB94804.1"/>
    </source>
</evidence>
<proteinExistence type="predicted"/>
<reference evidence="2" key="1">
    <citation type="journal article" date="2020" name="mSystems">
        <title>Genome- and Community-Level Interaction Insights into Carbon Utilization and Element Cycling Functions of Hydrothermarchaeota in Hydrothermal Sediment.</title>
        <authorList>
            <person name="Zhou Z."/>
            <person name="Liu Y."/>
            <person name="Xu W."/>
            <person name="Pan J."/>
            <person name="Luo Z.H."/>
            <person name="Li M."/>
        </authorList>
    </citation>
    <scope>NUCLEOTIDE SEQUENCE [LARGE SCALE GENOMIC DNA]</scope>
    <source>
        <strain evidence="2">HyVt-443</strain>
    </source>
</reference>
<dbReference type="Proteomes" id="UP000886251">
    <property type="component" value="Unassembled WGS sequence"/>
</dbReference>
<dbReference type="EMBL" id="DRKP01000002">
    <property type="protein sequence ID" value="HEB94804.1"/>
    <property type="molecule type" value="Genomic_DNA"/>
</dbReference>
<dbReference type="GO" id="GO:0035438">
    <property type="term" value="F:cyclic-di-GMP binding"/>
    <property type="evidence" value="ECO:0007669"/>
    <property type="project" value="InterPro"/>
</dbReference>
<name>A0A831W1S5_9GAMM</name>
<dbReference type="Gene3D" id="2.40.10.220">
    <property type="entry name" value="predicted glycosyltransferase like domains"/>
    <property type="match status" value="1"/>
</dbReference>
<dbReference type="SUPFAM" id="SSF141371">
    <property type="entry name" value="PilZ domain-like"/>
    <property type="match status" value="1"/>
</dbReference>
<gene>
    <name evidence="2" type="ORF">ENI96_00030</name>
</gene>
<dbReference type="Pfam" id="PF07238">
    <property type="entry name" value="PilZ"/>
    <property type="match status" value="1"/>
</dbReference>
<sequence length="113" mass="12938">MMIEKRYQPRMDTRIEAEIRYRERSFPAMVTDLSSGGLRLRTRSLQIPRGNMVEIRFRHGGKEWQLRGLVVEQPGNSEVCVMFQEPQPALFEQVSRMPASVIPGHSAGPRKAA</sequence>
<dbReference type="AlphaFoldDB" id="A0A831W1S5"/>
<evidence type="ECO:0000259" key="1">
    <source>
        <dbReference type="Pfam" id="PF07238"/>
    </source>
</evidence>
<feature type="domain" description="PilZ" evidence="1">
    <location>
        <begin position="4"/>
        <end position="93"/>
    </location>
</feature>